<sequence length="186" mass="21084">MNSMTWGIYLGPLRSVLNFHLIEERQRRQVCLVRNNLSLARKAPAGTSNLCPSDSILIKRVLPEIAPPKRALDGVVLLDHIRGFTTDESPREGQRDGKPSACIPFASPSKTSAQGRILDFWFVRCPHGVEGTDDMSYVESPPRYLAQRLRLGCETIKDWRRCWSRAELINSTPSQFLHSAHWLIAF</sequence>
<proteinExistence type="predicted"/>
<evidence type="ECO:0000313" key="2">
    <source>
        <dbReference type="Proteomes" id="UP000092993"/>
    </source>
</evidence>
<dbReference type="Proteomes" id="UP000092993">
    <property type="component" value="Unassembled WGS sequence"/>
</dbReference>
<reference evidence="1 2" key="1">
    <citation type="submission" date="2016-03" db="EMBL/GenBank/DDBJ databases">
        <title>Whole genome sequencing of Grifola frondosa 9006-11.</title>
        <authorList>
            <person name="Min B."/>
            <person name="Park H."/>
            <person name="Kim J.-G."/>
            <person name="Cho H."/>
            <person name="Oh Y.-L."/>
            <person name="Kong W.-S."/>
            <person name="Choi I.-G."/>
        </authorList>
    </citation>
    <scope>NUCLEOTIDE SEQUENCE [LARGE SCALE GENOMIC DNA]</scope>
    <source>
        <strain evidence="1 2">9006-11</strain>
    </source>
</reference>
<gene>
    <name evidence="1" type="ORF">A0H81_05391</name>
</gene>
<name>A0A1C7MHD7_GRIFR</name>
<protein>
    <submittedName>
        <fullName evidence="1">Uncharacterized protein</fullName>
    </submittedName>
</protein>
<accession>A0A1C7MHD7</accession>
<keyword evidence="2" id="KW-1185">Reference proteome</keyword>
<dbReference type="AlphaFoldDB" id="A0A1C7MHD7"/>
<comment type="caution">
    <text evidence="1">The sequence shown here is derived from an EMBL/GenBank/DDBJ whole genome shotgun (WGS) entry which is preliminary data.</text>
</comment>
<evidence type="ECO:0000313" key="1">
    <source>
        <dbReference type="EMBL" id="OBZ74434.1"/>
    </source>
</evidence>
<organism evidence="1 2">
    <name type="scientific">Grifola frondosa</name>
    <name type="common">Maitake</name>
    <name type="synonym">Polyporus frondosus</name>
    <dbReference type="NCBI Taxonomy" id="5627"/>
    <lineage>
        <taxon>Eukaryota</taxon>
        <taxon>Fungi</taxon>
        <taxon>Dikarya</taxon>
        <taxon>Basidiomycota</taxon>
        <taxon>Agaricomycotina</taxon>
        <taxon>Agaricomycetes</taxon>
        <taxon>Polyporales</taxon>
        <taxon>Grifolaceae</taxon>
        <taxon>Grifola</taxon>
    </lineage>
</organism>
<dbReference type="EMBL" id="LUGG01000005">
    <property type="protein sequence ID" value="OBZ74434.1"/>
    <property type="molecule type" value="Genomic_DNA"/>
</dbReference>